<dbReference type="STRING" id="632292.Calhy_0430"/>
<keyword evidence="1" id="KW-0472">Membrane</keyword>
<evidence type="ECO:0000256" key="1">
    <source>
        <dbReference type="SAM" id="Phobius"/>
    </source>
</evidence>
<proteinExistence type="predicted"/>
<reference key="1">
    <citation type="submission" date="2010-09" db="EMBL/GenBank/DDBJ databases">
        <title>Complete sequence of Caldicellulosiruptor hydrothermalis 108.</title>
        <authorList>
            <consortium name="US DOE Joint Genome Institute"/>
            <person name="Lucas S."/>
            <person name="Copeland A."/>
            <person name="Lapidus A."/>
            <person name="Cheng J.-F."/>
            <person name="Bruce D."/>
            <person name="Goodwin L."/>
            <person name="Pitluck S."/>
            <person name="Davenport K."/>
            <person name="Detter J.C."/>
            <person name="Han C."/>
            <person name="Tapia R."/>
            <person name="Land M."/>
            <person name="Hauser L."/>
            <person name="Chang Y.-J."/>
            <person name="Jeffries C."/>
            <person name="Kyrpides N."/>
            <person name="Ivanova N."/>
            <person name="Mikhailova N."/>
            <person name="Blumer-Schuette S.E."/>
            <person name="Kelly R.M."/>
            <person name="Woyke T."/>
        </authorList>
    </citation>
    <scope>NUCLEOTIDE SEQUENCE</scope>
    <source>
        <strain>108</strain>
    </source>
</reference>
<protein>
    <submittedName>
        <fullName evidence="2">Uncharacterized protein</fullName>
    </submittedName>
</protein>
<gene>
    <name evidence="2" type="ordered locus">Calhy_0430</name>
</gene>
<dbReference type="RefSeq" id="WP_013402386.1">
    <property type="nucleotide sequence ID" value="NC_014652.1"/>
</dbReference>
<evidence type="ECO:0000313" key="3">
    <source>
        <dbReference type="Proteomes" id="UP000006890"/>
    </source>
</evidence>
<dbReference type="AlphaFoldDB" id="E4QC03"/>
<keyword evidence="1" id="KW-0812">Transmembrane</keyword>
<dbReference type="HOGENOM" id="CLU_3150558_0_0_9"/>
<organism evidence="2 3">
    <name type="scientific">Caldicellulosiruptor hydrothermalis (strain DSM 18901 / VKM B-2411 / 108)</name>
    <dbReference type="NCBI Taxonomy" id="632292"/>
    <lineage>
        <taxon>Bacteria</taxon>
        <taxon>Bacillati</taxon>
        <taxon>Bacillota</taxon>
        <taxon>Bacillota incertae sedis</taxon>
        <taxon>Caldicellulosiruptorales</taxon>
        <taxon>Caldicellulosiruptoraceae</taxon>
        <taxon>Caldicellulosiruptor</taxon>
    </lineage>
</organism>
<keyword evidence="1" id="KW-1133">Transmembrane helix</keyword>
<dbReference type="KEGG" id="chd:Calhy_0430"/>
<dbReference type="Proteomes" id="UP000006890">
    <property type="component" value="Chromosome"/>
</dbReference>
<name>E4QC03_CALH1</name>
<accession>E4QC03</accession>
<sequence length="48" mass="5013">MGVEIAKVLIIAVTVVAAGLVIGLTKANYTISIKIGTMQIDIKKEVVS</sequence>
<dbReference type="EMBL" id="CP002219">
    <property type="protein sequence ID" value="ADQ06177.1"/>
    <property type="molecule type" value="Genomic_DNA"/>
</dbReference>
<reference evidence="2 3" key="2">
    <citation type="journal article" date="2011" name="J. Bacteriol.">
        <title>Complete genome sequences for the anaerobic, extremely thermophilic plant biomass-degrading bacteria Caldicellulosiruptor hydrothermalis, Caldicellulosiruptor kristjanssonii, Caldicellulosiruptor kronotskyensis, Caldicellulosiruptor owensenis, and Caldicellulosiruptor lactoaceticus.</title>
        <authorList>
            <person name="Blumer-Schuette S.E."/>
            <person name="Ozdemir I."/>
            <person name="Mistry D."/>
            <person name="Lucas S."/>
            <person name="Lapidus A."/>
            <person name="Cheng J.F."/>
            <person name="Goodwin L.A."/>
            <person name="Pitluck S."/>
            <person name="Land M.L."/>
            <person name="Hauser L.J."/>
            <person name="Woyke T."/>
            <person name="Mikhailova N."/>
            <person name="Pati A."/>
            <person name="Kyrpides N.C."/>
            <person name="Ivanova N."/>
            <person name="Detter J.C."/>
            <person name="Walston-Davenport K."/>
            <person name="Han S."/>
            <person name="Adams M.W."/>
            <person name="Kelly R.M."/>
        </authorList>
    </citation>
    <scope>NUCLEOTIDE SEQUENCE [LARGE SCALE GENOMIC DNA]</scope>
    <source>
        <strain evidence="3">DSM 18901 / VKM B-2411 / 108</strain>
    </source>
</reference>
<evidence type="ECO:0000313" key="2">
    <source>
        <dbReference type="EMBL" id="ADQ06177.1"/>
    </source>
</evidence>
<feature type="transmembrane region" description="Helical" evidence="1">
    <location>
        <begin position="6"/>
        <end position="25"/>
    </location>
</feature>
<keyword evidence="3" id="KW-1185">Reference proteome</keyword>